<feature type="compositionally biased region" description="Low complexity" evidence="1">
    <location>
        <begin position="225"/>
        <end position="243"/>
    </location>
</feature>
<reference evidence="2 3" key="1">
    <citation type="journal article" date="2014" name="PLoS Genet.">
        <title>Analysis of the Phlebiopsis gigantea genome, transcriptome and secretome provides insight into its pioneer colonization strategies of wood.</title>
        <authorList>
            <person name="Hori C."/>
            <person name="Ishida T."/>
            <person name="Igarashi K."/>
            <person name="Samejima M."/>
            <person name="Suzuki H."/>
            <person name="Master E."/>
            <person name="Ferreira P."/>
            <person name="Ruiz-Duenas F.J."/>
            <person name="Held B."/>
            <person name="Canessa P."/>
            <person name="Larrondo L.F."/>
            <person name="Schmoll M."/>
            <person name="Druzhinina I.S."/>
            <person name="Kubicek C.P."/>
            <person name="Gaskell J.A."/>
            <person name="Kersten P."/>
            <person name="St John F."/>
            <person name="Glasner J."/>
            <person name="Sabat G."/>
            <person name="Splinter BonDurant S."/>
            <person name="Syed K."/>
            <person name="Yadav J."/>
            <person name="Mgbeahuruike A.C."/>
            <person name="Kovalchuk A."/>
            <person name="Asiegbu F.O."/>
            <person name="Lackner G."/>
            <person name="Hoffmeister D."/>
            <person name="Rencoret J."/>
            <person name="Gutierrez A."/>
            <person name="Sun H."/>
            <person name="Lindquist E."/>
            <person name="Barry K."/>
            <person name="Riley R."/>
            <person name="Grigoriev I.V."/>
            <person name="Henrissat B."/>
            <person name="Kues U."/>
            <person name="Berka R.M."/>
            <person name="Martinez A.T."/>
            <person name="Covert S.F."/>
            <person name="Blanchette R.A."/>
            <person name="Cullen D."/>
        </authorList>
    </citation>
    <scope>NUCLEOTIDE SEQUENCE [LARGE SCALE GENOMIC DNA]</scope>
    <source>
        <strain evidence="2 3">11061_1 CR5-6</strain>
    </source>
</reference>
<feature type="compositionally biased region" description="Polar residues" evidence="1">
    <location>
        <begin position="585"/>
        <end position="595"/>
    </location>
</feature>
<feature type="compositionally biased region" description="Low complexity" evidence="1">
    <location>
        <begin position="537"/>
        <end position="566"/>
    </location>
</feature>
<evidence type="ECO:0000313" key="3">
    <source>
        <dbReference type="Proteomes" id="UP000053257"/>
    </source>
</evidence>
<protein>
    <submittedName>
        <fullName evidence="2">Uncharacterized protein</fullName>
    </submittedName>
</protein>
<dbReference type="Proteomes" id="UP000053257">
    <property type="component" value="Unassembled WGS sequence"/>
</dbReference>
<dbReference type="AlphaFoldDB" id="A0A0C3SDT1"/>
<dbReference type="HOGENOM" id="CLU_395959_0_0_1"/>
<gene>
    <name evidence="2" type="ORF">PHLGIDRAFT_125906</name>
</gene>
<feature type="region of interest" description="Disordered" evidence="1">
    <location>
        <begin position="150"/>
        <end position="492"/>
    </location>
</feature>
<feature type="compositionally biased region" description="Low complexity" evidence="1">
    <location>
        <begin position="391"/>
        <end position="405"/>
    </location>
</feature>
<feature type="compositionally biased region" description="Polar residues" evidence="1">
    <location>
        <begin position="341"/>
        <end position="360"/>
    </location>
</feature>
<evidence type="ECO:0000313" key="2">
    <source>
        <dbReference type="EMBL" id="KIP09915.1"/>
    </source>
</evidence>
<feature type="compositionally biased region" description="Low complexity" evidence="1">
    <location>
        <begin position="650"/>
        <end position="668"/>
    </location>
</feature>
<feature type="compositionally biased region" description="Low complexity" evidence="1">
    <location>
        <begin position="361"/>
        <end position="377"/>
    </location>
</feature>
<feature type="compositionally biased region" description="Low complexity" evidence="1">
    <location>
        <begin position="706"/>
        <end position="716"/>
    </location>
</feature>
<proteinExistence type="predicted"/>
<organism evidence="2 3">
    <name type="scientific">Phlebiopsis gigantea (strain 11061_1 CR5-6)</name>
    <name type="common">White-rot fungus</name>
    <name type="synonym">Peniophora gigantea</name>
    <dbReference type="NCBI Taxonomy" id="745531"/>
    <lineage>
        <taxon>Eukaryota</taxon>
        <taxon>Fungi</taxon>
        <taxon>Dikarya</taxon>
        <taxon>Basidiomycota</taxon>
        <taxon>Agaricomycotina</taxon>
        <taxon>Agaricomycetes</taxon>
        <taxon>Polyporales</taxon>
        <taxon>Phanerochaetaceae</taxon>
        <taxon>Phlebiopsis</taxon>
    </lineage>
</organism>
<feature type="compositionally biased region" description="Basic and acidic residues" evidence="1">
    <location>
        <begin position="380"/>
        <end position="390"/>
    </location>
</feature>
<feature type="compositionally biased region" description="Basic and acidic residues" evidence="1">
    <location>
        <begin position="173"/>
        <end position="196"/>
    </location>
</feature>
<dbReference type="OrthoDB" id="3255291at2759"/>
<name>A0A0C3SDT1_PHLG1</name>
<evidence type="ECO:0000256" key="1">
    <source>
        <dbReference type="SAM" id="MobiDB-lite"/>
    </source>
</evidence>
<feature type="compositionally biased region" description="Low complexity" evidence="1">
    <location>
        <begin position="271"/>
        <end position="304"/>
    </location>
</feature>
<feature type="compositionally biased region" description="Low complexity" evidence="1">
    <location>
        <begin position="450"/>
        <end position="467"/>
    </location>
</feature>
<accession>A0A0C3SDT1</accession>
<dbReference type="STRING" id="745531.A0A0C3SDT1"/>
<feature type="region of interest" description="Disordered" evidence="1">
    <location>
        <begin position="506"/>
        <end position="731"/>
    </location>
</feature>
<feature type="compositionally biased region" description="Basic and acidic residues" evidence="1">
    <location>
        <begin position="155"/>
        <end position="164"/>
    </location>
</feature>
<feature type="compositionally biased region" description="Polar residues" evidence="1">
    <location>
        <begin position="468"/>
        <end position="492"/>
    </location>
</feature>
<sequence length="829" mass="89865">MAWPGPQFHGWNPRPVVPTGWPGSWPPTAPVGYPGPPPPPPGVDSRTWLGGQWQVNPMFRGTTAMVQPQTAWAPHPSWGVQAAAAPAFNPYKRIPNPGDAEYYKTKLLVNPLGLENMITCVPHAEELQKQEEAKATEKAVNEQLLQTPWLWAPKELSKSDEPPPSRESNGHNPGREVRTTETSSLRHDPRYSESHKQPQSASAVFGSSGMQDQQSVQRQQHRSSHTQPPSQSQAQPPYRSQSQHIPSSAKNDVSPAHHRQTESVAQSNGQPSSAPAAVSSFAQYNQYLQQRQQQSRASESQAQRGVAISDAPQPPRTPTHISTSSAQARIPGESGDEGFSAQRQLKPTFSSNIIRTPQHYSGSPLASAPASNASTSTRKPTREGIKDDYSSSRSSRAEPSSLSSPTRYGRDRSRSRFRPSPDSSDDDSPVRNHLRGPIYGPPTPAPGNRNGSSGSTASTTSNPTATSRESSLAPVSSAMSTLTVDTTPPTSAASSVFLTTFSDEPAGLLSPLLVGGPTPSKKSPRDLGRSHTYPLVSSTSQSPPRTTPTIPEARSPASLSRASSMSKTPRRSPSTHTKSPKAPRTPNSVTRSRTYPTLDMSGEPPVIPPMPSPQHVIPPMPSPNRPGSSSRAPSPSRTPRNPLPPPPMPAMYGAPPAVSSASASAAMSQEHHRRRTQSQYEHSTSHPYPSSTPRPQQPAASPVYPSHPHTSSHSQPQPQPQPQPPAQQRKVRHGFWNRRGDYLVIQPAPNSHSSSSSPTSGKQFIVYAPRNLANPEELAHYPSPTEGWMDHRGHTLRYDPSVHELPESLPSHGEPPVKPYEHFVRYTYV</sequence>
<dbReference type="EMBL" id="KN840460">
    <property type="protein sequence ID" value="KIP09915.1"/>
    <property type="molecule type" value="Genomic_DNA"/>
</dbReference>
<feature type="compositionally biased region" description="Low complexity" evidence="1">
    <location>
        <begin position="625"/>
        <end position="640"/>
    </location>
</feature>
<feature type="compositionally biased region" description="Pro residues" evidence="1">
    <location>
        <begin position="605"/>
        <end position="624"/>
    </location>
</feature>
<keyword evidence="3" id="KW-1185">Reference proteome</keyword>